<dbReference type="FunFam" id="1.10.274.100:FF:000011">
    <property type="entry name" value="DNA-directed RNA polymerase subunit beta"/>
    <property type="match status" value="1"/>
</dbReference>
<feature type="binding site" evidence="9">
    <location>
        <position position="301"/>
    </location>
    <ligand>
        <name>Zn(2+)</name>
        <dbReference type="ChEBI" id="CHEBI:29105"/>
    </ligand>
</feature>
<dbReference type="HAMAP" id="MF_01324">
    <property type="entry name" value="RNApol_bact_RpoC2"/>
    <property type="match status" value="1"/>
</dbReference>
<dbReference type="InterPro" id="IPR050254">
    <property type="entry name" value="RNA_pol_beta''_euk"/>
</dbReference>
<dbReference type="SUPFAM" id="SSF64484">
    <property type="entry name" value="beta and beta-prime subunits of DNA dependent RNA-polymerase"/>
    <property type="match status" value="1"/>
</dbReference>
<keyword evidence="3 12" id="KW-0934">Plastid</keyword>
<sequence length="1370" mass="155721">MAERANLVFHNKVIDGTAIKRLISRLIDHFGMAYTSHILDQVKTLGFQQATATSISLGIDDLLTIPSKGWLVQDAEQQSFIFEKHHHFGNVHVVEKLRQSIEIWYATSEYLRQEMNLNFRMTDPFNPVHIMSFSGARGNASQVHQLVGMRGLMSDPQGQMIDLPIQTNLREGLSLTEYIISCYGARKGVVDTAVRTSDAGYLTRRLVEVVQHIVVRRTDCGTTRGISASPRNRTLPERIFIQTLIGRVLSDNIYMGPRCIAIRNQDIGIGLVNQFITFRTQPIYIRTPFTCRSTSWICRLCYGRSPTHGDLVELGEAVGIIAGQSIGEPGTQLTLRTFHTGGIFTGGTSEHVRAPSNGKIKFNEDLVQPTRTRHGHPAFLCYMDLYVIIESEDIMHKVTIPPKSFLLVQNGQYIKSEQVIAEIRAGTYTFNFKERVRKHIYSDSEGEMHWSTDVYHLAEFTYSNLHLLPKTSHLWILSGGSCKFSIVPFSLHKDQDQINIHSISAERRYISSLSVNNDQERHKFFSSDFFDKKEGRISDYSELNRIVGTGHYHFIYSTLLRENSYLLAKRRRNRFIIPVQSIQEQEKELMPHSGSGISIEIPINGIFRRNSILAFFDDPQYRRNSSGITKYGTVGAHSIIKKEDVIEYGGVKKFKPKYQMKVDRFFFIPEEVHILSESSSIIRMVRNNSIIGVNTQITLNTRSQVGGLVRVERNKKRIELKIFSGGIHFPGEKDKISRHSGILISPGAGKTNSKKSNKLKNWIYVQRITPTKKKYFVLVRPVTTYEIADGINLATLFPQDPFREKDNMQLRVVNYILYGNGNATWRISDTSIQLVRTCLVLNWDQDNKSSSAEEVHASFVEVSTKGLIRDFLRIDLVKSHILYIRKRNDPSGSGLISDNGSDRINKNPFYSTYSKARIQQSFSQNHGTIRMLLNRNKESQSFRILSSSNYFCMGLFNDVKYHNVIKQSIKKDPLIPIRNLLGPFGTALRISDFYSSFYPLITHNQTSVAKYLQLGNLKQTFQVLQKYYLMDENGRIYNLGPCSKIVLNPFNLNWYFLHHNYHDNYCEEMPTIISLGQFICENVCISKKGPHLKSGQVLIVHVDSIVIRTAKPYLATPGATVHGHYGEILYEGDTLVTFIYEKSRSGDITQGLPKVEQVLEVRSIDSISMNLDKRVEGWNERITRILGIPWGFLIGAELTIVQSRISLVNKIQKVYRSQGVQIHNRHIEIIVRQITSKVLVSEDGMSNVFLPGELIGLLRAERTGRALEEAICYRAILLGITRASLNTQSFISEASFQETARVLAKAALRGRIDWMKGLKENVVLGSMIPAGTGFKGLVPCSRQHNNILFETKKISSGGNERYFLPPQKII</sequence>
<dbReference type="InterPro" id="IPR007083">
    <property type="entry name" value="RNA_pol_Rpb1_4"/>
</dbReference>
<dbReference type="NCBIfam" id="TIGR02388">
    <property type="entry name" value="rpoC2_cyan"/>
    <property type="match status" value="1"/>
</dbReference>
<dbReference type="GO" id="GO:0000428">
    <property type="term" value="C:DNA-directed RNA polymerase complex"/>
    <property type="evidence" value="ECO:0007669"/>
    <property type="project" value="UniProtKB-KW"/>
</dbReference>
<keyword evidence="6 9" id="KW-0479">Metal-binding</keyword>
<keyword evidence="8 9" id="KW-0804">Transcription</keyword>
<feature type="domain" description="RNA polymerase Rpb1" evidence="10">
    <location>
        <begin position="172"/>
        <end position="365"/>
    </location>
</feature>
<comment type="cofactor">
    <cofactor evidence="9">
        <name>Zn(2+)</name>
        <dbReference type="ChEBI" id="CHEBI:29105"/>
    </cofactor>
    <text evidence="9">Binds 1 Zn(2+) ion per subunit.</text>
</comment>
<dbReference type="InterPro" id="IPR042102">
    <property type="entry name" value="RNA_pol_Rpb1_3_sf"/>
</dbReference>
<dbReference type="EMBL" id="EU849490">
    <property type="protein sequence ID" value="ACF33354.1"/>
    <property type="molecule type" value="Genomic_DNA"/>
</dbReference>
<keyword evidence="2 12" id="KW-0150">Chloroplast</keyword>
<dbReference type="Pfam" id="PF05000">
    <property type="entry name" value="RNA_pol_Rpb1_4"/>
    <property type="match status" value="1"/>
</dbReference>
<evidence type="ECO:0000313" key="12">
    <source>
        <dbReference type="EMBL" id="ACF33354.1"/>
    </source>
</evidence>
<dbReference type="InterPro" id="IPR007081">
    <property type="entry name" value="RNA_pol_Rpb1_5"/>
</dbReference>
<evidence type="ECO:0000256" key="1">
    <source>
        <dbReference type="ARBA" id="ARBA00022478"/>
    </source>
</evidence>
<comment type="similarity">
    <text evidence="9">Belongs to the RNA polymerase beta' chain family. RpoC2 subfamily.</text>
</comment>
<proteinExistence type="inferred from homology"/>
<dbReference type="InterPro" id="IPR012756">
    <property type="entry name" value="DNA-dir_RpoC2_beta_pp"/>
</dbReference>
<evidence type="ECO:0000256" key="7">
    <source>
        <dbReference type="ARBA" id="ARBA00022833"/>
    </source>
</evidence>
<keyword evidence="1 9" id="KW-0240">DNA-directed RNA polymerase</keyword>
<evidence type="ECO:0000256" key="2">
    <source>
        <dbReference type="ARBA" id="ARBA00022528"/>
    </source>
</evidence>
<dbReference type="PANTHER" id="PTHR34995:SF1">
    <property type="entry name" value="DNA-DIRECTED RNA POLYMERASE SUBUNIT BETA"/>
    <property type="match status" value="1"/>
</dbReference>
<dbReference type="GO" id="GO:0009507">
    <property type="term" value="C:chloroplast"/>
    <property type="evidence" value="ECO:0007669"/>
    <property type="project" value="UniProtKB-SubCell"/>
</dbReference>
<reference evidence="12" key="1">
    <citation type="submission" date="2008-06" db="EMBL/GenBank/DDBJ databases">
        <title>Comparative genomics of rainforest tree species: a New perspective on short-read sequencing and versatile marker discovery.</title>
        <authorList>
            <person name="Cannon C.H."/>
            <person name="Kua C.-S."/>
        </authorList>
    </citation>
    <scope>NUCLEOTIDE SEQUENCE</scope>
    <source>
        <tissue evidence="12">Fresh leaf</tissue>
    </source>
</reference>
<comment type="function">
    <text evidence="9">DNA-dependent RNA polymerase catalyzes the transcription of DNA into RNA using the four ribonucleoside triphosphates as substrates.</text>
</comment>
<geneLocation type="chloroplast" evidence="12"/>
<feature type="domain" description="RNA polymerase Rpb1" evidence="10">
    <location>
        <begin position="1199"/>
        <end position="1284"/>
    </location>
</feature>
<dbReference type="InterPro" id="IPR038120">
    <property type="entry name" value="Rpb1_funnel_sf"/>
</dbReference>
<evidence type="ECO:0000256" key="6">
    <source>
        <dbReference type="ARBA" id="ARBA00022723"/>
    </source>
</evidence>
<comment type="catalytic activity">
    <reaction evidence="9">
        <text>RNA(n) + a ribonucleoside 5'-triphosphate = RNA(n+1) + diphosphate</text>
        <dbReference type="Rhea" id="RHEA:21248"/>
        <dbReference type="Rhea" id="RHEA-COMP:14527"/>
        <dbReference type="Rhea" id="RHEA-COMP:17342"/>
        <dbReference type="ChEBI" id="CHEBI:33019"/>
        <dbReference type="ChEBI" id="CHEBI:61557"/>
        <dbReference type="ChEBI" id="CHEBI:140395"/>
        <dbReference type="EC" id="2.7.7.6"/>
    </reaction>
</comment>
<dbReference type="FunFam" id="1.10.132.30:FF:000002">
    <property type="entry name" value="DNA-directed RNA polymerase subunit beta"/>
    <property type="match status" value="1"/>
</dbReference>
<dbReference type="GO" id="GO:0006351">
    <property type="term" value="P:DNA-templated transcription"/>
    <property type="evidence" value="ECO:0007669"/>
    <property type="project" value="UniProtKB-UniRule"/>
</dbReference>
<evidence type="ECO:0000256" key="8">
    <source>
        <dbReference type="ARBA" id="ARBA00023163"/>
    </source>
</evidence>
<dbReference type="CDD" id="cd02655">
    <property type="entry name" value="RNAP_beta'_C"/>
    <property type="match status" value="1"/>
</dbReference>
<feature type="binding site" evidence="9">
    <location>
        <position position="291"/>
    </location>
    <ligand>
        <name>Zn(2+)</name>
        <dbReference type="ChEBI" id="CHEBI:29105"/>
    </ligand>
</feature>
<dbReference type="Gene3D" id="1.10.274.100">
    <property type="entry name" value="RNA polymerase Rpb1, domain 3"/>
    <property type="match status" value="1"/>
</dbReference>
<keyword evidence="4 9" id="KW-0808">Transferase</keyword>
<dbReference type="GO" id="GO:0003899">
    <property type="term" value="F:DNA-directed RNA polymerase activity"/>
    <property type="evidence" value="ECO:0007669"/>
    <property type="project" value="UniProtKB-UniRule"/>
</dbReference>
<gene>
    <name evidence="9 12" type="primary">rpoC2</name>
</gene>
<feature type="binding site" evidence="9">
    <location>
        <position position="298"/>
    </location>
    <ligand>
        <name>Zn(2+)</name>
        <dbReference type="ChEBI" id="CHEBI:29105"/>
    </ligand>
</feature>
<dbReference type="GO" id="GO:0003677">
    <property type="term" value="F:DNA binding"/>
    <property type="evidence" value="ECO:0007669"/>
    <property type="project" value="UniProtKB-UniRule"/>
</dbReference>
<protein>
    <recommendedName>
        <fullName evidence="9">DNA-directed RNA polymerase subunit beta''</fullName>
        <ecNumber evidence="9">2.7.7.6</ecNumber>
    </recommendedName>
    <alternativeName>
        <fullName evidence="9">PEP</fullName>
    </alternativeName>
    <alternativeName>
        <fullName evidence="9">Plastid-encoded RNA polymerase subunit beta''</fullName>
        <shortName evidence="9">RNA polymerase subunit beta''</shortName>
    </alternativeName>
</protein>
<dbReference type="Pfam" id="PF04998">
    <property type="entry name" value="RNA_pol_Rpb1_5"/>
    <property type="match status" value="2"/>
</dbReference>
<dbReference type="Gene3D" id="1.10.132.30">
    <property type="match status" value="1"/>
</dbReference>
<evidence type="ECO:0000256" key="9">
    <source>
        <dbReference type="HAMAP-Rule" id="MF_01324"/>
    </source>
</evidence>
<feature type="binding site" evidence="9">
    <location>
        <position position="220"/>
    </location>
    <ligand>
        <name>Zn(2+)</name>
        <dbReference type="ChEBI" id="CHEBI:29105"/>
    </ligand>
</feature>
<dbReference type="FunFam" id="1.10.1790.20:FF:000002">
    <property type="entry name" value="DNA-directed RNA polymerase subunit beta"/>
    <property type="match status" value="1"/>
</dbReference>
<dbReference type="EC" id="2.7.7.6" evidence="9"/>
<feature type="domain" description="RNA polymerase Rpb1" evidence="11">
    <location>
        <begin position="95"/>
        <end position="157"/>
    </location>
</feature>
<dbReference type="Gene3D" id="1.10.1790.20">
    <property type="match status" value="1"/>
</dbReference>
<name>B5AGZ9_9ROSI</name>
<comment type="subcellular location">
    <subcellularLocation>
        <location evidence="9">Plastid</location>
        <location evidence="9">Chloroplast</location>
    </subcellularLocation>
</comment>
<dbReference type="Gene3D" id="1.10.150.390">
    <property type="match status" value="1"/>
</dbReference>
<keyword evidence="7 9" id="KW-0862">Zinc</keyword>
<evidence type="ECO:0000256" key="5">
    <source>
        <dbReference type="ARBA" id="ARBA00022695"/>
    </source>
</evidence>
<evidence type="ECO:0000259" key="10">
    <source>
        <dbReference type="Pfam" id="PF04998"/>
    </source>
</evidence>
<comment type="subunit">
    <text evidence="9">In plastids the minimal PEP RNA polymerase catalytic core is composed of four subunits: alpha, beta, beta', and beta''. When a (nuclear-encoded) sigma factor is associated with the core the holoenzyme is formed, which can initiate transcription.</text>
</comment>
<dbReference type="PANTHER" id="PTHR34995">
    <property type="entry name" value="DNA-DIRECTED RNA POLYMERASE SUBUNIT BETA"/>
    <property type="match status" value="1"/>
</dbReference>
<accession>B5AGZ9</accession>
<keyword evidence="5 9" id="KW-0548">Nucleotidyltransferase</keyword>
<organism evidence="12">
    <name type="scientific">Gonystylus bancanus</name>
    <dbReference type="NCBI Taxonomy" id="223761"/>
    <lineage>
        <taxon>Eukaryota</taxon>
        <taxon>Viridiplantae</taxon>
        <taxon>Streptophyta</taxon>
        <taxon>Embryophyta</taxon>
        <taxon>Tracheophyta</taxon>
        <taxon>Spermatophyta</taxon>
        <taxon>Magnoliopsida</taxon>
        <taxon>eudicotyledons</taxon>
        <taxon>Gunneridae</taxon>
        <taxon>Pentapetalae</taxon>
        <taxon>rosids</taxon>
        <taxon>malvids</taxon>
        <taxon>Malvales</taxon>
        <taxon>Thymelaeaceae</taxon>
        <taxon>Gonystylus</taxon>
    </lineage>
</organism>
<dbReference type="GO" id="GO:0008270">
    <property type="term" value="F:zinc ion binding"/>
    <property type="evidence" value="ECO:0007669"/>
    <property type="project" value="UniProtKB-UniRule"/>
</dbReference>
<evidence type="ECO:0000256" key="4">
    <source>
        <dbReference type="ARBA" id="ARBA00022679"/>
    </source>
</evidence>
<evidence type="ECO:0000256" key="3">
    <source>
        <dbReference type="ARBA" id="ARBA00022640"/>
    </source>
</evidence>
<evidence type="ECO:0000259" key="11">
    <source>
        <dbReference type="Pfam" id="PF05000"/>
    </source>
</evidence>